<dbReference type="AlphaFoldDB" id="W9HAH3"/>
<dbReference type="GO" id="GO:0016491">
    <property type="term" value="F:oxidoreductase activity"/>
    <property type="evidence" value="ECO:0007669"/>
    <property type="project" value="UniProtKB-KW"/>
</dbReference>
<dbReference type="HOGENOM" id="CLU_011398_4_2_1"/>
<dbReference type="Gene3D" id="3.90.700.10">
    <property type="entry name" value="Succinate dehydrogenase/fumarate reductase flavoprotein, catalytic domain"/>
    <property type="match status" value="1"/>
</dbReference>
<dbReference type="InterPro" id="IPR003953">
    <property type="entry name" value="FAD-dep_OxRdtase_2_FAD-bd"/>
</dbReference>
<feature type="domain" description="FAD-dependent oxidoreductase 2 FAD-binding" evidence="5">
    <location>
        <begin position="10"/>
        <end position="159"/>
    </location>
</feature>
<dbReference type="PANTHER" id="PTHR43400:SF10">
    <property type="entry name" value="3-OXOSTEROID 1-DEHYDROGENASE"/>
    <property type="match status" value="1"/>
</dbReference>
<gene>
    <name evidence="6" type="ORF">FOYG_17563</name>
</gene>
<dbReference type="SUPFAM" id="SSF51905">
    <property type="entry name" value="FAD/NAD(P)-binding domain"/>
    <property type="match status" value="1"/>
</dbReference>
<protein>
    <recommendedName>
        <fullName evidence="5">FAD-dependent oxidoreductase 2 FAD-binding domain-containing protein</fullName>
    </recommendedName>
</protein>
<dbReference type="Gene3D" id="3.50.50.60">
    <property type="entry name" value="FAD/NAD(P)-binding domain"/>
    <property type="match status" value="1"/>
</dbReference>
<dbReference type="EMBL" id="JH717891">
    <property type="protein sequence ID" value="EWY79257.1"/>
    <property type="molecule type" value="Genomic_DNA"/>
</dbReference>
<dbReference type="InterPro" id="IPR050315">
    <property type="entry name" value="FAD-oxidoreductase_2"/>
</dbReference>
<proteinExistence type="predicted"/>
<dbReference type="Pfam" id="PF00890">
    <property type="entry name" value="FAD_binding_2"/>
    <property type="match status" value="1"/>
</dbReference>
<dbReference type="Proteomes" id="UP000030753">
    <property type="component" value="Unassembled WGS sequence"/>
</dbReference>
<evidence type="ECO:0000256" key="4">
    <source>
        <dbReference type="ARBA" id="ARBA00023002"/>
    </source>
</evidence>
<organism evidence="6 7">
    <name type="scientific">Fusarium oxysporum NRRL 32931</name>
    <dbReference type="NCBI Taxonomy" id="660029"/>
    <lineage>
        <taxon>Eukaryota</taxon>
        <taxon>Fungi</taxon>
        <taxon>Dikarya</taxon>
        <taxon>Ascomycota</taxon>
        <taxon>Pezizomycotina</taxon>
        <taxon>Sordariomycetes</taxon>
        <taxon>Hypocreomycetidae</taxon>
        <taxon>Hypocreales</taxon>
        <taxon>Nectriaceae</taxon>
        <taxon>Fusarium</taxon>
        <taxon>Fusarium oxysporum species complex</taxon>
    </lineage>
</organism>
<comment type="cofactor">
    <cofactor evidence="1">
        <name>FAD</name>
        <dbReference type="ChEBI" id="CHEBI:57692"/>
    </cofactor>
</comment>
<name>W9HAH3_FUSOX</name>
<keyword evidence="4" id="KW-0560">Oxidoreductase</keyword>
<keyword evidence="3" id="KW-0274">FAD</keyword>
<evidence type="ECO:0000256" key="2">
    <source>
        <dbReference type="ARBA" id="ARBA00022630"/>
    </source>
</evidence>
<evidence type="ECO:0000259" key="5">
    <source>
        <dbReference type="Pfam" id="PF00890"/>
    </source>
</evidence>
<evidence type="ECO:0000256" key="3">
    <source>
        <dbReference type="ARBA" id="ARBA00022827"/>
    </source>
</evidence>
<sequence length="198" mass="21824">MYERANEDVEAATFWLVFDRRYRRRYPIGSLKSTWQIDQAVEQGLLLRSDTIDGLAEQMQISSHNLQVTVDEWNEMCNQGEDKHFHRGGDRYQKFLGDPAVMPNPCMGPVKDSPFYALRVFPGDAGTRGGPETDQFARVLRDDGTVISGLFAGGNASVALLGTQGAGTTLAPAMTEGFIAVRYMQGLARGSGKVSQEQ</sequence>
<accession>W9HAH3</accession>
<reference evidence="6 7" key="1">
    <citation type="submission" date="2011-06" db="EMBL/GenBank/DDBJ databases">
        <title>The Genome Sequence of Fusarium oxysporum FOSC 3-a.</title>
        <authorList>
            <consortium name="The Broad Institute Genome Sequencing Platform"/>
            <person name="Ma L.-J."/>
            <person name="Gale L.R."/>
            <person name="Schwartz D.C."/>
            <person name="Zhou S."/>
            <person name="Corby-Kistler H."/>
            <person name="Young S.K."/>
            <person name="Zeng Q."/>
            <person name="Gargeya S."/>
            <person name="Fitzgerald M."/>
            <person name="Haas B."/>
            <person name="Abouelleil A."/>
            <person name="Alvarado L."/>
            <person name="Arachchi H.M."/>
            <person name="Berlin A."/>
            <person name="Brown A."/>
            <person name="Chapman S.B."/>
            <person name="Chen Z."/>
            <person name="Dunbar C."/>
            <person name="Freedman E."/>
            <person name="Gearin G."/>
            <person name="Gellesch M."/>
            <person name="Goldberg J."/>
            <person name="Griggs A."/>
            <person name="Gujja S."/>
            <person name="Heiman D."/>
            <person name="Howarth C."/>
            <person name="Larson L."/>
            <person name="Lui A."/>
            <person name="MacDonald P.J.P."/>
            <person name="Mehta T."/>
            <person name="Montmayeur A."/>
            <person name="Murphy C."/>
            <person name="Neiman D."/>
            <person name="Pearson M."/>
            <person name="Priest M."/>
            <person name="Roberts A."/>
            <person name="Saif S."/>
            <person name="Shea T."/>
            <person name="Shenoy N."/>
            <person name="Sisk P."/>
            <person name="Stolte C."/>
            <person name="Sykes S."/>
            <person name="Wortman J."/>
            <person name="Nusbaum C."/>
            <person name="Birren B."/>
        </authorList>
    </citation>
    <scope>NUCLEOTIDE SEQUENCE [LARGE SCALE GENOMIC DNA]</scope>
    <source>
        <strain evidence="7">FOSC 3-a</strain>
    </source>
</reference>
<dbReference type="GO" id="GO:0008202">
    <property type="term" value="P:steroid metabolic process"/>
    <property type="evidence" value="ECO:0007669"/>
    <property type="project" value="UniProtKB-ARBA"/>
</dbReference>
<dbReference type="InterPro" id="IPR027477">
    <property type="entry name" value="Succ_DH/fumarate_Rdtase_cat_sf"/>
</dbReference>
<dbReference type="SUPFAM" id="SSF56425">
    <property type="entry name" value="Succinate dehydrogenase/fumarate reductase flavoprotein, catalytic domain"/>
    <property type="match status" value="1"/>
</dbReference>
<dbReference type="OrthoDB" id="7777654at2759"/>
<dbReference type="PANTHER" id="PTHR43400">
    <property type="entry name" value="FUMARATE REDUCTASE"/>
    <property type="match status" value="1"/>
</dbReference>
<dbReference type="InterPro" id="IPR036188">
    <property type="entry name" value="FAD/NAD-bd_sf"/>
</dbReference>
<evidence type="ECO:0000256" key="1">
    <source>
        <dbReference type="ARBA" id="ARBA00001974"/>
    </source>
</evidence>
<evidence type="ECO:0000313" key="7">
    <source>
        <dbReference type="Proteomes" id="UP000030753"/>
    </source>
</evidence>
<keyword evidence="2" id="KW-0285">Flavoprotein</keyword>
<evidence type="ECO:0000313" key="6">
    <source>
        <dbReference type="EMBL" id="EWY79257.1"/>
    </source>
</evidence>